<feature type="domain" description="Bacterial sugar transferase" evidence="3">
    <location>
        <begin position="7"/>
        <end position="181"/>
    </location>
</feature>
<keyword evidence="2" id="KW-1133">Transmembrane helix</keyword>
<evidence type="ECO:0000259" key="3">
    <source>
        <dbReference type="Pfam" id="PF02397"/>
    </source>
</evidence>
<evidence type="ECO:0000256" key="1">
    <source>
        <dbReference type="ARBA" id="ARBA00006464"/>
    </source>
</evidence>
<dbReference type="GO" id="GO:0016780">
    <property type="term" value="F:phosphotransferase activity, for other substituted phosphate groups"/>
    <property type="evidence" value="ECO:0007669"/>
    <property type="project" value="TreeGrafter"/>
</dbReference>
<sequence>MYKLIFKRTIDLFLSIFGFLVLLPITIIVYIILLFTNKGKPLFLQPRPGKNEKVFNIYKFKTMSDATDPQGRLLPDEDRITKFGTFLRKTSLDEIPQLINIIKGDMSLIGPRPLRVRYLPYYTKEESIRHTVRPGITGLAQVSGRNFLDWDKRLQKDIEYVNNMSFKQDFNILVKTFVSVITSKDVALDGESGMQDFDVLRQNLHKKEKC</sequence>
<reference evidence="4 5" key="1">
    <citation type="submission" date="2018-11" db="EMBL/GenBank/DDBJ databases">
        <title>Arenibacter aquaticus sp.nov., a marine bacterium isolated from surface seawater in the South China Sea.</title>
        <authorList>
            <person name="Guo J."/>
            <person name="Sun J."/>
        </authorList>
    </citation>
    <scope>NUCLEOTIDE SEQUENCE [LARGE SCALE GENOMIC DNA]</scope>
    <source>
        <strain evidence="4 5">GUO666</strain>
    </source>
</reference>
<keyword evidence="2" id="KW-0812">Transmembrane</keyword>
<dbReference type="RefSeq" id="WP_126161795.1">
    <property type="nucleotide sequence ID" value="NZ_RQPJ01000003.1"/>
</dbReference>
<keyword evidence="2" id="KW-0472">Membrane</keyword>
<comment type="similarity">
    <text evidence="1">Belongs to the bacterial sugar transferase family.</text>
</comment>
<feature type="transmembrane region" description="Helical" evidence="2">
    <location>
        <begin position="12"/>
        <end position="35"/>
    </location>
</feature>
<dbReference type="PANTHER" id="PTHR30576:SF8">
    <property type="entry name" value="UNDECAPRENYL-PHOSPHATE GALACTOSE PHOSPHOTRANSFERASE"/>
    <property type="match status" value="1"/>
</dbReference>
<proteinExistence type="inferred from homology"/>
<evidence type="ECO:0000256" key="2">
    <source>
        <dbReference type="SAM" id="Phobius"/>
    </source>
</evidence>
<organism evidence="4 5">
    <name type="scientific">Arenibacter aquaticus</name>
    <dbReference type="NCBI Taxonomy" id="2489054"/>
    <lineage>
        <taxon>Bacteria</taxon>
        <taxon>Pseudomonadati</taxon>
        <taxon>Bacteroidota</taxon>
        <taxon>Flavobacteriia</taxon>
        <taxon>Flavobacteriales</taxon>
        <taxon>Flavobacteriaceae</taxon>
        <taxon>Arenibacter</taxon>
    </lineage>
</organism>
<dbReference type="AlphaFoldDB" id="A0A430K3S6"/>
<keyword evidence="4" id="KW-0808">Transferase</keyword>
<evidence type="ECO:0000313" key="5">
    <source>
        <dbReference type="Proteomes" id="UP000267585"/>
    </source>
</evidence>
<accession>A0A430K3S6</accession>
<protein>
    <submittedName>
        <fullName evidence="4">Sugar transferase</fullName>
    </submittedName>
</protein>
<dbReference type="InterPro" id="IPR003362">
    <property type="entry name" value="Bact_transf"/>
</dbReference>
<dbReference type="PANTHER" id="PTHR30576">
    <property type="entry name" value="COLANIC BIOSYNTHESIS UDP-GLUCOSE LIPID CARRIER TRANSFERASE"/>
    <property type="match status" value="1"/>
</dbReference>
<dbReference type="OrthoDB" id="9808602at2"/>
<dbReference type="Proteomes" id="UP000267585">
    <property type="component" value="Unassembled WGS sequence"/>
</dbReference>
<comment type="caution">
    <text evidence="4">The sequence shown here is derived from an EMBL/GenBank/DDBJ whole genome shotgun (WGS) entry which is preliminary data.</text>
</comment>
<gene>
    <name evidence="4" type="ORF">EHW67_07680</name>
</gene>
<dbReference type="Pfam" id="PF02397">
    <property type="entry name" value="Bac_transf"/>
    <property type="match status" value="1"/>
</dbReference>
<evidence type="ECO:0000313" key="4">
    <source>
        <dbReference type="EMBL" id="RTE53807.1"/>
    </source>
</evidence>
<name>A0A430K3S6_9FLAO</name>
<keyword evidence="5" id="KW-1185">Reference proteome</keyword>
<dbReference type="EMBL" id="RQPJ01000003">
    <property type="protein sequence ID" value="RTE53807.1"/>
    <property type="molecule type" value="Genomic_DNA"/>
</dbReference>